<evidence type="ECO:0000313" key="3">
    <source>
        <dbReference type="Proteomes" id="UP001370490"/>
    </source>
</evidence>
<sequence>MASLCSKSHILWLVFLTTLCATAKAQASKTYTVTLLPVLGRGNMPFIVDCAYNAKPFVSKTMTWGTFKWDLMVDVPTNEEVVVNCNFRLTNPYFRHTTFPIFQSGSKISNCAHDHSLWTINLNGFYFSCEGEDPQLWHQCQY</sequence>
<keyword evidence="1" id="KW-0732">Signal</keyword>
<dbReference type="AlphaFoldDB" id="A0AAN8VTM3"/>
<dbReference type="Proteomes" id="UP001370490">
    <property type="component" value="Unassembled WGS sequence"/>
</dbReference>
<name>A0AAN8VTM3_9MAGN</name>
<accession>A0AAN8VTM3</accession>
<comment type="caution">
    <text evidence="2">The sequence shown here is derived from an EMBL/GenBank/DDBJ whole genome shotgun (WGS) entry which is preliminary data.</text>
</comment>
<keyword evidence="3" id="KW-1185">Reference proteome</keyword>
<proteinExistence type="predicted"/>
<protein>
    <submittedName>
        <fullName evidence="2">Plant self-incompatibility S1</fullName>
    </submittedName>
</protein>
<evidence type="ECO:0000313" key="2">
    <source>
        <dbReference type="EMBL" id="KAK6933793.1"/>
    </source>
</evidence>
<dbReference type="EMBL" id="JBAMMX010000009">
    <property type="protein sequence ID" value="KAK6933793.1"/>
    <property type="molecule type" value="Genomic_DNA"/>
</dbReference>
<feature type="chain" id="PRO_5042889530" evidence="1">
    <location>
        <begin position="28"/>
        <end position="142"/>
    </location>
</feature>
<reference evidence="2 3" key="1">
    <citation type="submission" date="2023-12" db="EMBL/GenBank/DDBJ databases">
        <title>A high-quality genome assembly for Dillenia turbinata (Dilleniales).</title>
        <authorList>
            <person name="Chanderbali A."/>
        </authorList>
    </citation>
    <scope>NUCLEOTIDE SEQUENCE [LARGE SCALE GENOMIC DNA]</scope>
    <source>
        <strain evidence="2">LSX21</strain>
        <tissue evidence="2">Leaf</tissue>
    </source>
</reference>
<evidence type="ECO:0000256" key="1">
    <source>
        <dbReference type="SAM" id="SignalP"/>
    </source>
</evidence>
<organism evidence="2 3">
    <name type="scientific">Dillenia turbinata</name>
    <dbReference type="NCBI Taxonomy" id="194707"/>
    <lineage>
        <taxon>Eukaryota</taxon>
        <taxon>Viridiplantae</taxon>
        <taxon>Streptophyta</taxon>
        <taxon>Embryophyta</taxon>
        <taxon>Tracheophyta</taxon>
        <taxon>Spermatophyta</taxon>
        <taxon>Magnoliopsida</taxon>
        <taxon>eudicotyledons</taxon>
        <taxon>Gunneridae</taxon>
        <taxon>Pentapetalae</taxon>
        <taxon>Dilleniales</taxon>
        <taxon>Dilleniaceae</taxon>
        <taxon>Dillenia</taxon>
    </lineage>
</organism>
<feature type="signal peptide" evidence="1">
    <location>
        <begin position="1"/>
        <end position="27"/>
    </location>
</feature>
<gene>
    <name evidence="2" type="ORF">RJ641_036687</name>
</gene>